<proteinExistence type="predicted"/>
<comment type="caution">
    <text evidence="2">The sequence shown here is derived from an EMBL/GenBank/DDBJ whole genome shotgun (WGS) entry which is preliminary data.</text>
</comment>
<dbReference type="Proteomes" id="UP001595828">
    <property type="component" value="Unassembled WGS sequence"/>
</dbReference>
<protein>
    <submittedName>
        <fullName evidence="2">Uncharacterized protein</fullName>
    </submittedName>
</protein>
<gene>
    <name evidence="2" type="ORF">ACFO0A_00640</name>
</gene>
<evidence type="ECO:0000313" key="2">
    <source>
        <dbReference type="EMBL" id="MFC4293558.1"/>
    </source>
</evidence>
<sequence>MKKYVLALAIALAIPSVAFAADGDKKPCCCCEKKDVAKGCCDDAKPADHSEHADHQMDMPKQ</sequence>
<evidence type="ECO:0000256" key="1">
    <source>
        <dbReference type="SAM" id="SignalP"/>
    </source>
</evidence>
<reference evidence="3" key="1">
    <citation type="journal article" date="2019" name="Int. J. Syst. Evol. Microbiol.">
        <title>The Global Catalogue of Microorganisms (GCM) 10K type strain sequencing project: providing services to taxonomists for standard genome sequencing and annotation.</title>
        <authorList>
            <consortium name="The Broad Institute Genomics Platform"/>
            <consortium name="The Broad Institute Genome Sequencing Center for Infectious Disease"/>
            <person name="Wu L."/>
            <person name="Ma J."/>
        </authorList>
    </citation>
    <scope>NUCLEOTIDE SEQUENCE [LARGE SCALE GENOMIC DNA]</scope>
    <source>
        <strain evidence="3">CGMCC 1.12989</strain>
    </source>
</reference>
<dbReference type="EMBL" id="JBHSDR010000003">
    <property type="protein sequence ID" value="MFC4293558.1"/>
    <property type="molecule type" value="Genomic_DNA"/>
</dbReference>
<dbReference type="RefSeq" id="WP_379537051.1">
    <property type="nucleotide sequence ID" value="NZ_JBHSDR010000003.1"/>
</dbReference>
<organism evidence="2 3">
    <name type="scientific">Novosphingobium tardum</name>
    <dbReference type="NCBI Taxonomy" id="1538021"/>
    <lineage>
        <taxon>Bacteria</taxon>
        <taxon>Pseudomonadati</taxon>
        <taxon>Pseudomonadota</taxon>
        <taxon>Alphaproteobacteria</taxon>
        <taxon>Sphingomonadales</taxon>
        <taxon>Sphingomonadaceae</taxon>
        <taxon>Novosphingobium</taxon>
    </lineage>
</organism>
<name>A0ABV8RKE3_9SPHN</name>
<feature type="chain" id="PRO_5047106706" evidence="1">
    <location>
        <begin position="21"/>
        <end position="62"/>
    </location>
</feature>
<keyword evidence="3" id="KW-1185">Reference proteome</keyword>
<keyword evidence="1" id="KW-0732">Signal</keyword>
<accession>A0ABV8RKE3</accession>
<evidence type="ECO:0000313" key="3">
    <source>
        <dbReference type="Proteomes" id="UP001595828"/>
    </source>
</evidence>
<feature type="signal peptide" evidence="1">
    <location>
        <begin position="1"/>
        <end position="20"/>
    </location>
</feature>